<feature type="transmembrane region" description="Helical" evidence="1">
    <location>
        <begin position="12"/>
        <end position="35"/>
    </location>
</feature>
<feature type="transmembrane region" description="Helical" evidence="1">
    <location>
        <begin position="96"/>
        <end position="119"/>
    </location>
</feature>
<accession>A0ABS8B3T9</accession>
<dbReference type="PANTHER" id="PTHR37314:SF4">
    <property type="entry name" value="UPF0700 TRANSMEMBRANE PROTEIN YOAK"/>
    <property type="match status" value="1"/>
</dbReference>
<name>A0ABS8B3T9_9ACTN</name>
<comment type="caution">
    <text evidence="2">The sequence shown here is derived from an EMBL/GenBank/DDBJ whole genome shotgun (WGS) entry which is preliminary data.</text>
</comment>
<keyword evidence="3" id="KW-1185">Reference proteome</keyword>
<dbReference type="Pfam" id="PF06912">
    <property type="entry name" value="DUF1275"/>
    <property type="match status" value="1"/>
</dbReference>
<reference evidence="2 3" key="1">
    <citation type="submission" date="2021-10" db="EMBL/GenBank/DDBJ databases">
        <title>Streptomyces sp. strain SMC 277, a novel streptomycete isolated from soil.</title>
        <authorList>
            <person name="Chanama M."/>
        </authorList>
    </citation>
    <scope>NUCLEOTIDE SEQUENCE [LARGE SCALE GENOMIC DNA]</scope>
    <source>
        <strain evidence="2 3">SMC 277</strain>
    </source>
</reference>
<dbReference type="PANTHER" id="PTHR37314">
    <property type="entry name" value="SLR0142 PROTEIN"/>
    <property type="match status" value="1"/>
</dbReference>
<feature type="transmembrane region" description="Helical" evidence="1">
    <location>
        <begin position="212"/>
        <end position="229"/>
    </location>
</feature>
<dbReference type="Proteomes" id="UP001199054">
    <property type="component" value="Unassembled WGS sequence"/>
</dbReference>
<protein>
    <submittedName>
        <fullName evidence="2">DUF1275 domain-containing protein</fullName>
    </submittedName>
</protein>
<keyword evidence="1" id="KW-1133">Transmembrane helix</keyword>
<feature type="transmembrane region" description="Helical" evidence="1">
    <location>
        <begin position="47"/>
        <end position="76"/>
    </location>
</feature>
<organism evidence="2 3">
    <name type="scientific">Streptomyces antimicrobicus</name>
    <dbReference type="NCBI Taxonomy" id="2883108"/>
    <lineage>
        <taxon>Bacteria</taxon>
        <taxon>Bacillati</taxon>
        <taxon>Actinomycetota</taxon>
        <taxon>Actinomycetes</taxon>
        <taxon>Kitasatosporales</taxon>
        <taxon>Streptomycetaceae</taxon>
        <taxon>Streptomyces</taxon>
    </lineage>
</organism>
<keyword evidence="1" id="KW-0812">Transmembrane</keyword>
<evidence type="ECO:0000256" key="1">
    <source>
        <dbReference type="SAM" id="Phobius"/>
    </source>
</evidence>
<gene>
    <name evidence="2" type="ORF">LG632_07775</name>
</gene>
<evidence type="ECO:0000313" key="3">
    <source>
        <dbReference type="Proteomes" id="UP001199054"/>
    </source>
</evidence>
<feature type="transmembrane region" description="Helical" evidence="1">
    <location>
        <begin position="189"/>
        <end position="206"/>
    </location>
</feature>
<dbReference type="EMBL" id="JAJAUY010000019">
    <property type="protein sequence ID" value="MCB5179288.1"/>
    <property type="molecule type" value="Genomic_DNA"/>
</dbReference>
<dbReference type="InterPro" id="IPR010699">
    <property type="entry name" value="DUF1275"/>
</dbReference>
<keyword evidence="1" id="KW-0472">Membrane</keyword>
<proteinExistence type="predicted"/>
<dbReference type="RefSeq" id="WP_226726107.1">
    <property type="nucleotide sequence ID" value="NZ_JAJAUY010000019.1"/>
</dbReference>
<evidence type="ECO:0000313" key="2">
    <source>
        <dbReference type="EMBL" id="MCB5179288.1"/>
    </source>
</evidence>
<sequence>MDARTPGPPGPSITRVMVVLTAVTGLVEAVSLLALGPVFTAMQTGNLLFLSFGVAGAGRVGAFPVLAPALSLVAFAAGVVAGARLEATAEARGRRWFVLALFAEAGLLACAAGAGWGLAPRYGSPTHRHLAVTALLAFTMGLRNVTSMRVGVVGVPTTLSTRTLTGLLGGVLGHDGSFARGGATWQRRAAAVVAMFAGGAAGALLVRAGWPVAQLLAPAALLVLALALFERTRPRLRPA</sequence>